<dbReference type="InterPro" id="IPR019749">
    <property type="entry name" value="Band_41_domain"/>
</dbReference>
<evidence type="ECO:0000256" key="4">
    <source>
        <dbReference type="SAM" id="MobiDB-lite"/>
    </source>
</evidence>
<feature type="compositionally biased region" description="Low complexity" evidence="4">
    <location>
        <begin position="244"/>
        <end position="256"/>
    </location>
</feature>
<feature type="region of interest" description="Disordered" evidence="4">
    <location>
        <begin position="316"/>
        <end position="347"/>
    </location>
</feature>
<dbReference type="PANTHER" id="PTHR22903:SF8">
    <property type="entry name" value="MAX-1A"/>
    <property type="match status" value="1"/>
</dbReference>
<evidence type="ECO:0008006" key="10">
    <source>
        <dbReference type="Google" id="ProtNLM"/>
    </source>
</evidence>
<feature type="compositionally biased region" description="Polar residues" evidence="4">
    <location>
        <begin position="193"/>
        <end position="209"/>
    </location>
</feature>
<dbReference type="Proteomes" id="UP001195483">
    <property type="component" value="Unassembled WGS sequence"/>
</dbReference>
<dbReference type="EMBL" id="JAEAOA010001763">
    <property type="protein sequence ID" value="KAK3597817.1"/>
    <property type="molecule type" value="Genomic_DNA"/>
</dbReference>
<dbReference type="GO" id="GO:0005856">
    <property type="term" value="C:cytoskeleton"/>
    <property type="evidence" value="ECO:0007669"/>
    <property type="project" value="InterPro"/>
</dbReference>
<feature type="compositionally biased region" description="Basic and acidic residues" evidence="4">
    <location>
        <begin position="210"/>
        <end position="220"/>
    </location>
</feature>
<dbReference type="Pfam" id="PF21989">
    <property type="entry name" value="RA_2"/>
    <property type="match status" value="1"/>
</dbReference>
<feature type="region of interest" description="Disordered" evidence="4">
    <location>
        <begin position="423"/>
        <end position="443"/>
    </location>
</feature>
<dbReference type="InterPro" id="IPR019748">
    <property type="entry name" value="FERM_central"/>
</dbReference>
<proteinExistence type="predicted"/>
<evidence type="ECO:0000256" key="2">
    <source>
        <dbReference type="ARBA" id="ARBA00023054"/>
    </source>
</evidence>
<sequence>MEKAEEDSELGWKQKYLTLEASVHRFQEQATQIKKALGAKMKDLEEKRVNAELRAEKAEGKLRMMEQQLAAINWGPQDFERHIQELEHECLEKEQHIQDLQNQLEEQRQLRIQDAKTVEEKATRIKEWVTSKLTQLENQNHELQLENEILNDQTELLRERLQALPAITAREMYRLSQEDVLSNSSASSYLGSRPSSHVKSKSDVTGSRSTLDKIYARSRSEGQNSQLNGRNNGTNIECRDSRSRSQSASRPVSQSQVTCLEPDSEVVSPQEEDEEIPVFEDQPKVHKRPSSSIIEALQMEQEFLGIGMDEPFKKVDQHVRQTRRKSPDADDENISIDEGSDDSMADIDHDPLYQEVDQNHESTYEPKRLNPPQVKIERKIFQDVSRMDSLVSSSNESEDMLERMAGFAFNSKRPIMHVGPFERDSLAGDTPDIDSFDEGPIDRSSGIMEREIVERSTSPIHSSPLNLSPRSHGTQMTPITLILPDVVSSSPQSPPRFFTPDHGSSNVSAIATLPRVRRAGFQPPSVHFDYEDSVITQLERQHPVSGDSRTVMAEVHSAPATVTRHPSSSKDIPPAARGRARFNTWDSKAYPVVHRRRPKTDVVTDVKNTLSEPVTASSLFKDISVPVYATLKGKAAQIRSMPFTEDSISESSDDEGGSVGDSIDDDIISPTSAKMAIRDGGRKQHLNQSSSGATKRGVSHESSTSEISCDYADPPDGASSRSDSENSEPEQKLLKYAGDKNKCDMLDKCGYLSKLGGKVKTWKKRWFVLRNGELLYYKSQHDVLRKPQGSIKLDEKTRINRSKEQLTFEITNSKRTYYLTADTHSETDRWVRVLQKVLKRQATSFLLDQVETKAVIKGNLTKVKNGVTRKCWCVLLGRYFLYYKTTADKTPFGQIHLQDARLEDVDTSCDSDDDSDTPVERRYVVAIWPSYQRSPTYLIMPTRQEKNSWLYHLTVAAGGGTGNVGTDYEQLIAKLMEVDGDAHSVYWKHPVLLHAKDPTRTPLTTLPSVELQRKAVELFQTVYQFMTTLIESQNVEFHVNLAQSALQMCVEHPELQNELYCQLIKQTSRHPVQNRSAVQNLLLCGKHSWYLCHTPTSPTNSVMDLTDSRLNPATFVLMQGWQLLSMCVSLFLPKQSIMWLLKVHLQRNAEPRSEIGKYAIFCQRALERTILKGLREAKPSRMEVLSILLRHPYHHSQPLSIPVHFLNNNYQVVSFDGSTTVQEFLHCLGKILAVRDCLQSGFALFSDDPAKSNMEYCLQKHIKVCDVISKWEEAFREHHSGKLDTSKTIRLLYKNRLYLKSTSRFETEKEKLLLTYQVNDEIINGQFPLNRDLALELASLMAQIEFGDLKTPDSAGNSSSIGLQISTALDRFFPKKYRLNVEDGDSFLIEKLRERWASLRGRSTQDCVRVYLAVARKWQFCGARLFLTRVRDWTASPDDVWLAIQEEGVSVLEYSTMQPISSYDYRSVVTFGGWNEDLMIVVHQLVESAPHHYEHRTEKLLFILPKSKVLEATLLIASYINIRVQRPSQEGNGIV</sequence>
<feature type="compositionally biased region" description="Acidic residues" evidence="4">
    <location>
        <begin position="329"/>
        <end position="345"/>
    </location>
</feature>
<reference evidence="8" key="2">
    <citation type="journal article" date="2021" name="Genome Biol. Evol.">
        <title>Developing a high-quality reference genome for a parasitic bivalve with doubly uniparental inheritance (Bivalvia: Unionida).</title>
        <authorList>
            <person name="Smith C.H."/>
        </authorList>
    </citation>
    <scope>NUCLEOTIDE SEQUENCE</scope>
    <source>
        <strain evidence="8">CHS0354</strain>
        <tissue evidence="8">Mantle</tissue>
    </source>
</reference>
<dbReference type="CDD" id="cd13282">
    <property type="entry name" value="PH1_PLEKHH1_PLEKHH2"/>
    <property type="match status" value="1"/>
</dbReference>
<dbReference type="CDD" id="cd00821">
    <property type="entry name" value="PH"/>
    <property type="match status" value="1"/>
</dbReference>
<dbReference type="InterPro" id="IPR038185">
    <property type="entry name" value="MyTH4_dom_sf"/>
</dbReference>
<feature type="domain" description="MyTH4" evidence="7">
    <location>
        <begin position="994"/>
        <end position="1188"/>
    </location>
</feature>
<dbReference type="Pfam" id="PF00784">
    <property type="entry name" value="MyTH4"/>
    <property type="match status" value="2"/>
</dbReference>
<reference evidence="8" key="3">
    <citation type="submission" date="2023-05" db="EMBL/GenBank/DDBJ databases">
        <authorList>
            <person name="Smith C.H."/>
        </authorList>
    </citation>
    <scope>NUCLEOTIDE SEQUENCE</scope>
    <source>
        <strain evidence="8">CHS0354</strain>
        <tissue evidence="8">Mantle</tissue>
    </source>
</reference>
<dbReference type="SMART" id="SM00295">
    <property type="entry name" value="B41"/>
    <property type="match status" value="1"/>
</dbReference>
<dbReference type="InterPro" id="IPR014352">
    <property type="entry name" value="FERM/acyl-CoA-bd_prot_sf"/>
</dbReference>
<evidence type="ECO:0000259" key="6">
    <source>
        <dbReference type="PROSITE" id="PS50057"/>
    </source>
</evidence>
<dbReference type="SUPFAM" id="SSF47031">
    <property type="entry name" value="Second domain of FERM"/>
    <property type="match status" value="1"/>
</dbReference>
<accession>A0AAE0ST97</accession>
<dbReference type="InterPro" id="IPR000857">
    <property type="entry name" value="MyTH4_dom"/>
</dbReference>
<evidence type="ECO:0000256" key="3">
    <source>
        <dbReference type="SAM" id="Coils"/>
    </source>
</evidence>
<dbReference type="PANTHER" id="PTHR22903">
    <property type="entry name" value="PLEKHH PROTEIN"/>
    <property type="match status" value="1"/>
</dbReference>
<evidence type="ECO:0000256" key="1">
    <source>
        <dbReference type="ARBA" id="ARBA00022737"/>
    </source>
</evidence>
<dbReference type="SMART" id="SM00233">
    <property type="entry name" value="PH"/>
    <property type="match status" value="2"/>
</dbReference>
<dbReference type="Gene3D" id="1.20.80.10">
    <property type="match status" value="1"/>
</dbReference>
<feature type="coiled-coil region" evidence="3">
    <location>
        <begin position="27"/>
        <end position="160"/>
    </location>
</feature>
<dbReference type="SUPFAM" id="SSF50729">
    <property type="entry name" value="PH domain-like"/>
    <property type="match status" value="2"/>
</dbReference>
<evidence type="ECO:0000259" key="5">
    <source>
        <dbReference type="PROSITE" id="PS50003"/>
    </source>
</evidence>
<dbReference type="CDD" id="cd17094">
    <property type="entry name" value="FERM_F1_Max1_like"/>
    <property type="match status" value="1"/>
</dbReference>
<dbReference type="Pfam" id="PF00373">
    <property type="entry name" value="FERM_M"/>
    <property type="match status" value="1"/>
</dbReference>
<name>A0AAE0ST97_9BIVA</name>
<evidence type="ECO:0000313" key="9">
    <source>
        <dbReference type="Proteomes" id="UP001195483"/>
    </source>
</evidence>
<keyword evidence="1" id="KW-0677">Repeat</keyword>
<dbReference type="PROSITE" id="PS50057">
    <property type="entry name" value="FERM_3"/>
    <property type="match status" value="1"/>
</dbReference>
<dbReference type="InterPro" id="IPR001849">
    <property type="entry name" value="PH_domain"/>
</dbReference>
<dbReference type="InterPro" id="IPR011993">
    <property type="entry name" value="PH-like_dom_sf"/>
</dbReference>
<feature type="domain" description="PH" evidence="5">
    <location>
        <begin position="745"/>
        <end position="839"/>
    </location>
</feature>
<dbReference type="SMART" id="SM00139">
    <property type="entry name" value="MyTH4"/>
    <property type="match status" value="1"/>
</dbReference>
<dbReference type="Gene3D" id="3.10.20.90">
    <property type="entry name" value="Phosphatidylinositol 3-kinase Catalytic Subunit, Chain A, domain 1"/>
    <property type="match status" value="1"/>
</dbReference>
<dbReference type="Gene3D" id="2.30.29.30">
    <property type="entry name" value="Pleckstrin-homology domain (PH domain)/Phosphotyrosine-binding domain (PTB)"/>
    <property type="match status" value="3"/>
</dbReference>
<dbReference type="CDD" id="cd14473">
    <property type="entry name" value="FERM_B-lobe"/>
    <property type="match status" value="1"/>
</dbReference>
<dbReference type="PROSITE" id="PS50003">
    <property type="entry name" value="PH_DOMAIN"/>
    <property type="match status" value="2"/>
</dbReference>
<comment type="caution">
    <text evidence="8">The sequence shown here is derived from an EMBL/GenBank/DDBJ whole genome shotgun (WGS) entry which is preliminary data.</text>
</comment>
<feature type="region of interest" description="Disordered" evidence="4">
    <location>
        <begin position="642"/>
        <end position="730"/>
    </location>
</feature>
<protein>
    <recommendedName>
        <fullName evidence="10">Pleckstrin homology domain-containing family H member 1</fullName>
    </recommendedName>
</protein>
<organism evidence="8 9">
    <name type="scientific">Potamilus streckersoni</name>
    <dbReference type="NCBI Taxonomy" id="2493646"/>
    <lineage>
        <taxon>Eukaryota</taxon>
        <taxon>Metazoa</taxon>
        <taxon>Spiralia</taxon>
        <taxon>Lophotrochozoa</taxon>
        <taxon>Mollusca</taxon>
        <taxon>Bivalvia</taxon>
        <taxon>Autobranchia</taxon>
        <taxon>Heteroconchia</taxon>
        <taxon>Palaeoheterodonta</taxon>
        <taxon>Unionida</taxon>
        <taxon>Unionoidea</taxon>
        <taxon>Unionidae</taxon>
        <taxon>Ambleminae</taxon>
        <taxon>Lampsilini</taxon>
        <taxon>Potamilus</taxon>
    </lineage>
</organism>
<gene>
    <name evidence="8" type="ORF">CHS0354_029375</name>
</gene>
<feature type="region of interest" description="Disordered" evidence="4">
    <location>
        <begin position="185"/>
        <end position="276"/>
    </location>
</feature>
<evidence type="ECO:0000313" key="8">
    <source>
        <dbReference type="EMBL" id="KAK3597817.1"/>
    </source>
</evidence>
<dbReference type="InterPro" id="IPR000299">
    <property type="entry name" value="FERM_domain"/>
</dbReference>
<dbReference type="InterPro" id="IPR035963">
    <property type="entry name" value="FERM_2"/>
</dbReference>
<feature type="domain" description="FERM" evidence="6">
    <location>
        <begin position="1199"/>
        <end position="1527"/>
    </location>
</feature>
<evidence type="ECO:0000259" key="7">
    <source>
        <dbReference type="PROSITE" id="PS51016"/>
    </source>
</evidence>
<feature type="compositionally biased region" description="Acidic residues" evidence="4">
    <location>
        <begin position="647"/>
        <end position="667"/>
    </location>
</feature>
<dbReference type="Gene3D" id="1.25.40.530">
    <property type="entry name" value="MyTH4 domain"/>
    <property type="match status" value="1"/>
</dbReference>
<keyword evidence="2 3" id="KW-0175">Coiled coil</keyword>
<feature type="domain" description="PH" evidence="5">
    <location>
        <begin position="853"/>
        <end position="958"/>
    </location>
</feature>
<dbReference type="FunFam" id="2.30.29.30:FF:000286">
    <property type="entry name" value="PH-protein kinase domain containing protein"/>
    <property type="match status" value="1"/>
</dbReference>
<keyword evidence="9" id="KW-1185">Reference proteome</keyword>
<feature type="compositionally biased region" description="Polar residues" evidence="4">
    <location>
        <begin position="221"/>
        <end position="235"/>
    </location>
</feature>
<dbReference type="PROSITE" id="PS51016">
    <property type="entry name" value="MYTH4"/>
    <property type="match status" value="1"/>
</dbReference>
<reference evidence="8" key="1">
    <citation type="journal article" date="2021" name="Genome Biol. Evol.">
        <title>A High-Quality Reference Genome for a Parasitic Bivalve with Doubly Uniparental Inheritance (Bivalvia: Unionida).</title>
        <authorList>
            <person name="Smith C.H."/>
        </authorList>
    </citation>
    <scope>NUCLEOTIDE SEQUENCE</scope>
    <source>
        <strain evidence="8">CHS0354</strain>
    </source>
</reference>
<dbReference type="Pfam" id="PF00169">
    <property type="entry name" value="PH"/>
    <property type="match status" value="2"/>
</dbReference>